<dbReference type="RefSeq" id="WP_142818255.1">
    <property type="nucleotide sequence ID" value="NZ_CP035503.1"/>
</dbReference>
<dbReference type="AlphaFoldDB" id="A0A515D9K5"/>
<name>A0A515D9K5_9BURK</name>
<evidence type="ECO:0000313" key="3">
    <source>
        <dbReference type="Proteomes" id="UP000316798"/>
    </source>
</evidence>
<accession>A0A515D9K5</accession>
<reference evidence="2 3" key="1">
    <citation type="submission" date="2019-01" db="EMBL/GenBank/DDBJ databases">
        <title>Genomic insights into a novel species Rhodoferax sp.</title>
        <authorList>
            <person name="Jin L."/>
        </authorList>
    </citation>
    <scope>NUCLEOTIDE SEQUENCE [LARGE SCALE GENOMIC DNA]</scope>
    <source>
        <strain evidence="2 3">CHu59-6-5</strain>
    </source>
</reference>
<evidence type="ECO:0000313" key="2">
    <source>
        <dbReference type="EMBL" id="QDL37088.1"/>
    </source>
</evidence>
<protein>
    <submittedName>
        <fullName evidence="2">Uncharacterized protein</fullName>
    </submittedName>
</protein>
<dbReference type="OrthoDB" id="8905924at2"/>
<dbReference type="Proteomes" id="UP000316798">
    <property type="component" value="Chromosome"/>
</dbReference>
<keyword evidence="3" id="KW-1185">Reference proteome</keyword>
<sequence>MKHRVIGIEISPESAEERSVKPTGPGKRMSGQPIPVKVTAEAEGVLVIETREGAEETYRLCPNRTMYLHVSQLHLSNDVNPFHFGDDDPGLALETSLFVRGTATLEDSSISVMGDPGNKARTLAIDFYALDDDVWRKHKEFARILGKAPHYTVEIPETAYGNITLLNFEQTQTDSSPEAAP</sequence>
<gene>
    <name evidence="2" type="ORF">EUB48_07160</name>
</gene>
<organism evidence="2 3">
    <name type="scientific">Rhodoferax sediminis</name>
    <dbReference type="NCBI Taxonomy" id="2509614"/>
    <lineage>
        <taxon>Bacteria</taxon>
        <taxon>Pseudomonadati</taxon>
        <taxon>Pseudomonadota</taxon>
        <taxon>Betaproteobacteria</taxon>
        <taxon>Burkholderiales</taxon>
        <taxon>Comamonadaceae</taxon>
        <taxon>Rhodoferax</taxon>
    </lineage>
</organism>
<feature type="region of interest" description="Disordered" evidence="1">
    <location>
        <begin position="1"/>
        <end position="32"/>
    </location>
</feature>
<dbReference type="EMBL" id="CP035503">
    <property type="protein sequence ID" value="QDL37088.1"/>
    <property type="molecule type" value="Genomic_DNA"/>
</dbReference>
<dbReference type="KEGG" id="rhf:EUB48_07160"/>
<evidence type="ECO:0000256" key="1">
    <source>
        <dbReference type="SAM" id="MobiDB-lite"/>
    </source>
</evidence>
<proteinExistence type="predicted"/>